<proteinExistence type="predicted"/>
<evidence type="ECO:0000313" key="2">
    <source>
        <dbReference type="Proteomes" id="UP001597497"/>
    </source>
</evidence>
<dbReference type="SUPFAM" id="SSF53474">
    <property type="entry name" value="alpha/beta-Hydrolases"/>
    <property type="match status" value="1"/>
</dbReference>
<dbReference type="PANTHER" id="PTHR43265">
    <property type="entry name" value="ESTERASE ESTD"/>
    <property type="match status" value="1"/>
</dbReference>
<reference evidence="2" key="1">
    <citation type="journal article" date="2019" name="Int. J. Syst. Evol. Microbiol.">
        <title>The Global Catalogue of Microorganisms (GCM) 10K type strain sequencing project: providing services to taxonomists for standard genome sequencing and annotation.</title>
        <authorList>
            <consortium name="The Broad Institute Genomics Platform"/>
            <consortium name="The Broad Institute Genome Sequencing Center for Infectious Disease"/>
            <person name="Wu L."/>
            <person name="Ma J."/>
        </authorList>
    </citation>
    <scope>NUCLEOTIDE SEQUENCE [LARGE SCALE GENOMIC DNA]</scope>
    <source>
        <strain evidence="2">KCTC 33676</strain>
    </source>
</reference>
<sequence>MNGRGEERFVELEDGEHRMAGILHLPPGSDKKQGEDAAFPVILYCPGKNGERYEVHRLAVKFARYLASIGIAMLRFDYVGLGLSDGHTSQMTTSTKLSNVAAAYTWLTEQPEIDKHHICLLGFSDGARMALMSANRLGIDQIILWSPLFYEFGGNMPGGRKPRFSRHPEYTDRLVMPWAGLWISMDFYRDLHGLDIQQELHRYAGRSLVVYGDNDPLIEEEFAQLQTNQIAIYAGTDTHQVTAIAGGGHLFTSCELETKLIHRTTRWLQEQFGHTEGNPVQMDAVEGGIERCGDR</sequence>
<dbReference type="InterPro" id="IPR053145">
    <property type="entry name" value="AB_hydrolase_Est10"/>
</dbReference>
<dbReference type="InterPro" id="IPR029058">
    <property type="entry name" value="AB_hydrolase_fold"/>
</dbReference>
<dbReference type="GO" id="GO:0016787">
    <property type="term" value="F:hydrolase activity"/>
    <property type="evidence" value="ECO:0007669"/>
    <property type="project" value="UniProtKB-KW"/>
</dbReference>
<accession>A0ABW5REF9</accession>
<protein>
    <submittedName>
        <fullName evidence="1">Alpha/beta hydrolase family protein</fullName>
        <ecNumber evidence="1">3.4.-.-</ecNumber>
    </submittedName>
</protein>
<keyword evidence="2" id="KW-1185">Reference proteome</keyword>
<organism evidence="1 2">
    <name type="scientific">Marinicrinis sediminis</name>
    <dbReference type="NCBI Taxonomy" id="1652465"/>
    <lineage>
        <taxon>Bacteria</taxon>
        <taxon>Bacillati</taxon>
        <taxon>Bacillota</taxon>
        <taxon>Bacilli</taxon>
        <taxon>Bacillales</taxon>
        <taxon>Paenibacillaceae</taxon>
    </lineage>
</organism>
<dbReference type="InterPro" id="IPR010520">
    <property type="entry name" value="FrsA-like"/>
</dbReference>
<evidence type="ECO:0000313" key="1">
    <source>
        <dbReference type="EMBL" id="MFD2673327.1"/>
    </source>
</evidence>
<dbReference type="Gene3D" id="3.40.50.1820">
    <property type="entry name" value="alpha/beta hydrolase"/>
    <property type="match status" value="1"/>
</dbReference>
<comment type="caution">
    <text evidence="1">The sequence shown here is derived from an EMBL/GenBank/DDBJ whole genome shotgun (WGS) entry which is preliminary data.</text>
</comment>
<dbReference type="RefSeq" id="WP_379930894.1">
    <property type="nucleotide sequence ID" value="NZ_JBHUMM010000043.1"/>
</dbReference>
<dbReference type="PANTHER" id="PTHR43265:SF1">
    <property type="entry name" value="ESTERASE ESTD"/>
    <property type="match status" value="1"/>
</dbReference>
<gene>
    <name evidence="1" type="ORF">ACFSUC_17265</name>
</gene>
<name>A0ABW5REF9_9BACL</name>
<dbReference type="EMBL" id="JBHUMM010000043">
    <property type="protein sequence ID" value="MFD2673327.1"/>
    <property type="molecule type" value="Genomic_DNA"/>
</dbReference>
<dbReference type="Pfam" id="PF06500">
    <property type="entry name" value="FrsA-like"/>
    <property type="match status" value="1"/>
</dbReference>
<keyword evidence="1" id="KW-0378">Hydrolase</keyword>
<dbReference type="EC" id="3.4.-.-" evidence="1"/>
<dbReference type="Proteomes" id="UP001597497">
    <property type="component" value="Unassembled WGS sequence"/>
</dbReference>